<feature type="transmembrane region" description="Helical" evidence="17">
    <location>
        <begin position="131"/>
        <end position="153"/>
    </location>
</feature>
<feature type="transmembrane region" description="Helical" evidence="17">
    <location>
        <begin position="21"/>
        <end position="44"/>
    </location>
</feature>
<reference evidence="20 21" key="1">
    <citation type="journal article" date="2016" name="Nat. Commun.">
        <title>Thousands of microbial genomes shed light on interconnected biogeochemical processes in an aquifer system.</title>
        <authorList>
            <person name="Anantharaman K."/>
            <person name="Brown C.T."/>
            <person name="Hug L.A."/>
            <person name="Sharon I."/>
            <person name="Castelle C.J."/>
            <person name="Probst A.J."/>
            <person name="Thomas B.C."/>
            <person name="Singh A."/>
            <person name="Wilkins M.J."/>
            <person name="Karaoz U."/>
            <person name="Brodie E.L."/>
            <person name="Williams K.H."/>
            <person name="Hubbard S.S."/>
            <person name="Banfield J.F."/>
        </authorList>
    </citation>
    <scope>NUCLEOTIDE SEQUENCE [LARGE SCALE GENOMIC DNA]</scope>
</reference>
<accession>A0A1F6A5P5</accession>
<comment type="catalytic activity">
    <reaction evidence="15">
        <text>Preferential cleavage: (Ac)2-L-Lys-D-Ala-|-D-Ala. Also transpeptidation of peptidyl-alanyl moieties that are N-acyl substituents of D-alanine.</text>
        <dbReference type="EC" id="3.4.16.4"/>
    </reaction>
</comment>
<dbReference type="InterPro" id="IPR050396">
    <property type="entry name" value="Glycosyltr_51/Transpeptidase"/>
</dbReference>
<keyword evidence="17" id="KW-0812">Transmembrane</keyword>
<dbReference type="FunFam" id="1.10.3810.10:FF:000001">
    <property type="entry name" value="Penicillin-binding protein 1A"/>
    <property type="match status" value="1"/>
</dbReference>
<dbReference type="InterPro" id="IPR012338">
    <property type="entry name" value="Beta-lactam/transpept-like"/>
</dbReference>
<sequence>MRKKPAVRSSKNKWKSVITSILSIPLFILKLVGDLFLNLVFILFKLFSKTYNFIITFSSKVLVKISKINKRLKKNKKVISDTKTISIYERKHLNIRYIFRKEFKKIKKYFQNQFFFLNYFKSEQFITWLKIVIIKVKFFILGAFVVGLIFSIYEIDRFMQALPLPNYLNSRDIPATTKIFDRNGKFLYEIYADENRVPVKLTEVPLIVRQATIAIEDRDFYKHTGFSLRAIARALVNNYYYDDTRQGGSTITQQLIRSALLTPDRTITRKLKEIFLSIWAEQIYSKDEILEMYLNQVPYGGTAWGIEAASQTYFSKSIRDVNLAQAALLAGLPAAPSIYSPFGTHPELSKKRQEEVLDKMAENSFITPGEVKSAKEVKLNYVTPHSAIAAPHFVMYVKDLLEQRLGPRLVKEGGLRVMTTLDLDIQETAQKIVSQNISGLRRLNVNNGAVLITRPQNGEILAMVGSENYFDLANQGNVNVTLSIRPPGSAIKIVTYAAALKDGFTAATLLDDSPVVYRIAGQTSYIPVNYDGKFHGTVPLRTAFASSFNVPAVKILEKIGIKNMLDQARLMGITSWNDGESYGLSITLGGAGVTMLDMSRVYGTIANMGVRNELNPILKITDFRGNTLPSPVENKEINAASPGVAFIISSILSDNRARTPAFGEHSLLEIKGKTVAVKTGTSDNKRDNWTIGFTPDFLVTVWVGNNDNSPMDPRLSSGITGAAPIWNNIMTALLSDKPDKPFTPTSDVVGMNCYNRTEYFLIGTEPKRGCPRYSTISPSPSPSPKI</sequence>
<evidence type="ECO:0000256" key="4">
    <source>
        <dbReference type="ARBA" id="ARBA00022475"/>
    </source>
</evidence>
<keyword evidence="8" id="KW-0808">Transferase</keyword>
<comment type="similarity">
    <text evidence="3">In the N-terminal section; belongs to the glycosyltransferase 51 family.</text>
</comment>
<comment type="subcellular location">
    <subcellularLocation>
        <location evidence="1">Cell membrane</location>
    </subcellularLocation>
</comment>
<evidence type="ECO:0000256" key="6">
    <source>
        <dbReference type="ARBA" id="ARBA00022670"/>
    </source>
</evidence>
<evidence type="ECO:0000256" key="13">
    <source>
        <dbReference type="ARBA" id="ARBA00023268"/>
    </source>
</evidence>
<dbReference type="Gene3D" id="1.10.3810.10">
    <property type="entry name" value="Biosynthetic peptidoglycan transglycosylase-like"/>
    <property type="match status" value="1"/>
</dbReference>
<keyword evidence="4" id="KW-1003">Cell membrane</keyword>
<dbReference type="GO" id="GO:0030288">
    <property type="term" value="C:outer membrane-bounded periplasmic space"/>
    <property type="evidence" value="ECO:0007669"/>
    <property type="project" value="TreeGrafter"/>
</dbReference>
<keyword evidence="11" id="KW-0573">Peptidoglycan synthesis</keyword>
<evidence type="ECO:0000256" key="12">
    <source>
        <dbReference type="ARBA" id="ARBA00023136"/>
    </source>
</evidence>
<dbReference type="PANTHER" id="PTHR32282">
    <property type="entry name" value="BINDING PROTEIN TRANSPEPTIDASE, PUTATIVE-RELATED"/>
    <property type="match status" value="1"/>
</dbReference>
<evidence type="ECO:0000256" key="1">
    <source>
        <dbReference type="ARBA" id="ARBA00004236"/>
    </source>
</evidence>
<evidence type="ECO:0000256" key="16">
    <source>
        <dbReference type="ARBA" id="ARBA00049902"/>
    </source>
</evidence>
<dbReference type="GO" id="GO:0009252">
    <property type="term" value="P:peptidoglycan biosynthetic process"/>
    <property type="evidence" value="ECO:0007669"/>
    <property type="project" value="UniProtKB-KW"/>
</dbReference>
<keyword evidence="14" id="KW-0961">Cell wall biogenesis/degradation</keyword>
<proteinExistence type="inferred from homology"/>
<dbReference type="GO" id="GO:0008360">
    <property type="term" value="P:regulation of cell shape"/>
    <property type="evidence" value="ECO:0007669"/>
    <property type="project" value="UniProtKB-KW"/>
</dbReference>
<evidence type="ECO:0000256" key="9">
    <source>
        <dbReference type="ARBA" id="ARBA00022801"/>
    </source>
</evidence>
<evidence type="ECO:0000256" key="11">
    <source>
        <dbReference type="ARBA" id="ARBA00022984"/>
    </source>
</evidence>
<dbReference type="Pfam" id="PF00905">
    <property type="entry name" value="Transpeptidase"/>
    <property type="match status" value="1"/>
</dbReference>
<dbReference type="AlphaFoldDB" id="A0A1F6A5P5"/>
<evidence type="ECO:0000259" key="19">
    <source>
        <dbReference type="Pfam" id="PF00912"/>
    </source>
</evidence>
<dbReference type="Pfam" id="PF00912">
    <property type="entry name" value="Transgly"/>
    <property type="match status" value="1"/>
</dbReference>
<name>A0A1F6A5P5_9BACT</name>
<comment type="similarity">
    <text evidence="2">In the C-terminal section; belongs to the transpeptidase family.</text>
</comment>
<dbReference type="InterPro" id="IPR001264">
    <property type="entry name" value="Glyco_trans_51"/>
</dbReference>
<evidence type="ECO:0000256" key="15">
    <source>
        <dbReference type="ARBA" id="ARBA00034000"/>
    </source>
</evidence>
<evidence type="ECO:0000313" key="21">
    <source>
        <dbReference type="Proteomes" id="UP000177092"/>
    </source>
</evidence>
<dbReference type="GO" id="GO:0008955">
    <property type="term" value="F:peptidoglycan glycosyltransferase activity"/>
    <property type="evidence" value="ECO:0007669"/>
    <property type="project" value="UniProtKB-EC"/>
</dbReference>
<comment type="caution">
    <text evidence="20">The sequence shown here is derived from an EMBL/GenBank/DDBJ whole genome shotgun (WGS) entry which is preliminary data.</text>
</comment>
<keyword evidence="7" id="KW-0328">Glycosyltransferase</keyword>
<keyword evidence="17" id="KW-1133">Transmembrane helix</keyword>
<organism evidence="20 21">
    <name type="scientific">Candidatus Gottesmanbacteria bacterium RIFCSPHIGHO2_02_FULL_40_13</name>
    <dbReference type="NCBI Taxonomy" id="1798384"/>
    <lineage>
        <taxon>Bacteria</taxon>
        <taxon>Candidatus Gottesmaniibacteriota</taxon>
    </lineage>
</organism>
<evidence type="ECO:0000256" key="5">
    <source>
        <dbReference type="ARBA" id="ARBA00022645"/>
    </source>
</evidence>
<dbReference type="GO" id="GO:0006508">
    <property type="term" value="P:proteolysis"/>
    <property type="evidence" value="ECO:0007669"/>
    <property type="project" value="UniProtKB-KW"/>
</dbReference>
<evidence type="ECO:0000259" key="18">
    <source>
        <dbReference type="Pfam" id="PF00905"/>
    </source>
</evidence>
<evidence type="ECO:0000256" key="14">
    <source>
        <dbReference type="ARBA" id="ARBA00023316"/>
    </source>
</evidence>
<dbReference type="GO" id="GO:0008658">
    <property type="term" value="F:penicillin binding"/>
    <property type="evidence" value="ECO:0007669"/>
    <property type="project" value="InterPro"/>
</dbReference>
<evidence type="ECO:0000256" key="3">
    <source>
        <dbReference type="ARBA" id="ARBA00007739"/>
    </source>
</evidence>
<evidence type="ECO:0000256" key="10">
    <source>
        <dbReference type="ARBA" id="ARBA00022960"/>
    </source>
</evidence>
<dbReference type="GO" id="GO:0009002">
    <property type="term" value="F:serine-type D-Ala-D-Ala carboxypeptidase activity"/>
    <property type="evidence" value="ECO:0007669"/>
    <property type="project" value="UniProtKB-EC"/>
</dbReference>
<dbReference type="EMBL" id="MFJN01000058">
    <property type="protein sequence ID" value="OGG20059.1"/>
    <property type="molecule type" value="Genomic_DNA"/>
</dbReference>
<keyword evidence="9" id="KW-0378">Hydrolase</keyword>
<dbReference type="Proteomes" id="UP000177092">
    <property type="component" value="Unassembled WGS sequence"/>
</dbReference>
<dbReference type="Gene3D" id="3.40.710.10">
    <property type="entry name" value="DD-peptidase/beta-lactamase superfamily"/>
    <property type="match status" value="1"/>
</dbReference>
<evidence type="ECO:0000313" key="20">
    <source>
        <dbReference type="EMBL" id="OGG20059.1"/>
    </source>
</evidence>
<dbReference type="InterPro" id="IPR036950">
    <property type="entry name" value="PBP_transglycosylase"/>
</dbReference>
<comment type="catalytic activity">
    <reaction evidence="16">
        <text>[GlcNAc-(1-&gt;4)-Mur2Ac(oyl-L-Ala-gamma-D-Glu-L-Lys-D-Ala-D-Ala)](n)-di-trans,octa-cis-undecaprenyl diphosphate + beta-D-GlcNAc-(1-&gt;4)-Mur2Ac(oyl-L-Ala-gamma-D-Glu-L-Lys-D-Ala-D-Ala)-di-trans,octa-cis-undecaprenyl diphosphate = [GlcNAc-(1-&gt;4)-Mur2Ac(oyl-L-Ala-gamma-D-Glu-L-Lys-D-Ala-D-Ala)](n+1)-di-trans,octa-cis-undecaprenyl diphosphate + di-trans,octa-cis-undecaprenyl diphosphate + H(+)</text>
        <dbReference type="Rhea" id="RHEA:23708"/>
        <dbReference type="Rhea" id="RHEA-COMP:9602"/>
        <dbReference type="Rhea" id="RHEA-COMP:9603"/>
        <dbReference type="ChEBI" id="CHEBI:15378"/>
        <dbReference type="ChEBI" id="CHEBI:58405"/>
        <dbReference type="ChEBI" id="CHEBI:60033"/>
        <dbReference type="ChEBI" id="CHEBI:78435"/>
        <dbReference type="EC" id="2.4.99.28"/>
    </reaction>
</comment>
<keyword evidence="10" id="KW-0133">Cell shape</keyword>
<dbReference type="STRING" id="1798384.A3D03_04380"/>
<dbReference type="PANTHER" id="PTHR32282:SF11">
    <property type="entry name" value="PENICILLIN-BINDING PROTEIN 1B"/>
    <property type="match status" value="1"/>
</dbReference>
<keyword evidence="13" id="KW-0511">Multifunctional enzyme</keyword>
<keyword evidence="6" id="KW-0645">Protease</keyword>
<gene>
    <name evidence="20" type="ORF">A3D03_04380</name>
</gene>
<feature type="domain" description="Penicillin-binding protein transpeptidase" evidence="18">
    <location>
        <begin position="448"/>
        <end position="730"/>
    </location>
</feature>
<evidence type="ECO:0000256" key="17">
    <source>
        <dbReference type="SAM" id="Phobius"/>
    </source>
</evidence>
<dbReference type="InterPro" id="IPR001460">
    <property type="entry name" value="PCN-bd_Tpept"/>
</dbReference>
<keyword evidence="12 17" id="KW-0472">Membrane</keyword>
<keyword evidence="5" id="KW-0121">Carboxypeptidase</keyword>
<dbReference type="GO" id="GO:0005886">
    <property type="term" value="C:plasma membrane"/>
    <property type="evidence" value="ECO:0007669"/>
    <property type="project" value="UniProtKB-SubCell"/>
</dbReference>
<dbReference type="SUPFAM" id="SSF53955">
    <property type="entry name" value="Lysozyme-like"/>
    <property type="match status" value="1"/>
</dbReference>
<evidence type="ECO:0000256" key="2">
    <source>
        <dbReference type="ARBA" id="ARBA00007090"/>
    </source>
</evidence>
<protein>
    <submittedName>
        <fullName evidence="20">Uncharacterized protein</fullName>
    </submittedName>
</protein>
<dbReference type="GO" id="GO:0071555">
    <property type="term" value="P:cell wall organization"/>
    <property type="evidence" value="ECO:0007669"/>
    <property type="project" value="UniProtKB-KW"/>
</dbReference>
<evidence type="ECO:0000256" key="8">
    <source>
        <dbReference type="ARBA" id="ARBA00022679"/>
    </source>
</evidence>
<dbReference type="InterPro" id="IPR023346">
    <property type="entry name" value="Lysozyme-like_dom_sf"/>
</dbReference>
<evidence type="ECO:0000256" key="7">
    <source>
        <dbReference type="ARBA" id="ARBA00022676"/>
    </source>
</evidence>
<feature type="domain" description="Glycosyl transferase family 51" evidence="19">
    <location>
        <begin position="184"/>
        <end position="360"/>
    </location>
</feature>
<dbReference type="SUPFAM" id="SSF56601">
    <property type="entry name" value="beta-lactamase/transpeptidase-like"/>
    <property type="match status" value="1"/>
</dbReference>